<protein>
    <submittedName>
        <fullName evidence="1">Uncharacterized protein</fullName>
    </submittedName>
</protein>
<proteinExistence type="predicted"/>
<evidence type="ECO:0000313" key="2">
    <source>
        <dbReference type="Proteomes" id="UP000199072"/>
    </source>
</evidence>
<gene>
    <name evidence="1" type="ORF">SAMN05216464_104243</name>
</gene>
<sequence length="81" mass="9416">MLINLAYCFTLKLKLMAKHTTLKRGQLLKYIGKRWRNLNISYPFMKFLGYDGNGFADVWVEYQGRLMLLALKEVELVSVAA</sequence>
<organism evidence="1 2">
    <name type="scientific">Mucilaginibacter pineti</name>
    <dbReference type="NCBI Taxonomy" id="1391627"/>
    <lineage>
        <taxon>Bacteria</taxon>
        <taxon>Pseudomonadati</taxon>
        <taxon>Bacteroidota</taxon>
        <taxon>Sphingobacteriia</taxon>
        <taxon>Sphingobacteriales</taxon>
        <taxon>Sphingobacteriaceae</taxon>
        <taxon>Mucilaginibacter</taxon>
    </lineage>
</organism>
<keyword evidence="2" id="KW-1185">Reference proteome</keyword>
<accession>A0A1G7AT31</accession>
<dbReference type="EMBL" id="FNAI01000004">
    <property type="protein sequence ID" value="SDE17963.1"/>
    <property type="molecule type" value="Genomic_DNA"/>
</dbReference>
<name>A0A1G7AT31_9SPHI</name>
<dbReference type="AlphaFoldDB" id="A0A1G7AT31"/>
<dbReference type="Proteomes" id="UP000199072">
    <property type="component" value="Unassembled WGS sequence"/>
</dbReference>
<evidence type="ECO:0000313" key="1">
    <source>
        <dbReference type="EMBL" id="SDE17963.1"/>
    </source>
</evidence>
<reference evidence="1 2" key="1">
    <citation type="submission" date="2016-10" db="EMBL/GenBank/DDBJ databases">
        <authorList>
            <person name="de Groot N.N."/>
        </authorList>
    </citation>
    <scope>NUCLEOTIDE SEQUENCE [LARGE SCALE GENOMIC DNA]</scope>
    <source>
        <strain evidence="1 2">47C3B</strain>
    </source>
</reference>